<dbReference type="EMBL" id="JBAKAZ010000004">
    <property type="protein sequence ID" value="MEL0628277.1"/>
    <property type="molecule type" value="Genomic_DNA"/>
</dbReference>
<dbReference type="Proteomes" id="UP001369082">
    <property type="component" value="Unassembled WGS sequence"/>
</dbReference>
<comment type="caution">
    <text evidence="1">The sequence shown here is derived from an EMBL/GenBank/DDBJ whole genome shotgun (WGS) entry which is preliminary data.</text>
</comment>
<gene>
    <name evidence="1" type="ORF">V6256_01535</name>
</gene>
<evidence type="ECO:0000313" key="2">
    <source>
        <dbReference type="Proteomes" id="UP001369082"/>
    </source>
</evidence>
<evidence type="ECO:0000313" key="1">
    <source>
        <dbReference type="EMBL" id="MEL0628277.1"/>
    </source>
</evidence>
<sequence>MSIMLSTLKDKIRYAKEPDNPMLISLWLSAEESKQDIGYEELNLQSHYQEQFYLLLETIADELIPVHWRRTCLDNIYKPICSLQRIAKNEKQQTQVQTLLHELSLTAQYFKHSLQQ</sequence>
<proteinExistence type="predicted"/>
<name>A0ABU9GLT8_9GAMM</name>
<dbReference type="RefSeq" id="WP_341596227.1">
    <property type="nucleotide sequence ID" value="NZ_JBAKAZ010000004.1"/>
</dbReference>
<keyword evidence="2" id="KW-1185">Reference proteome</keyword>
<organism evidence="1 2">
    <name type="scientific">Psychromonas aquatilis</name>
    <dbReference type="NCBI Taxonomy" id="2005072"/>
    <lineage>
        <taxon>Bacteria</taxon>
        <taxon>Pseudomonadati</taxon>
        <taxon>Pseudomonadota</taxon>
        <taxon>Gammaproteobacteria</taxon>
        <taxon>Alteromonadales</taxon>
        <taxon>Psychromonadaceae</taxon>
        <taxon>Psychromonas</taxon>
    </lineage>
</organism>
<protein>
    <submittedName>
        <fullName evidence="1">Uncharacterized protein</fullName>
    </submittedName>
</protein>
<accession>A0ABU9GLT8</accession>
<reference evidence="1 2" key="1">
    <citation type="submission" date="2024-02" db="EMBL/GenBank/DDBJ databases">
        <title>Bacteria isolated from the canopy kelp, Nereocystis luetkeana.</title>
        <authorList>
            <person name="Pfister C.A."/>
            <person name="Younker I.T."/>
            <person name="Light S.H."/>
        </authorList>
    </citation>
    <scope>NUCLEOTIDE SEQUENCE [LARGE SCALE GENOMIC DNA]</scope>
    <source>
        <strain evidence="1 2">TI.1.05</strain>
    </source>
</reference>